<dbReference type="PANTHER" id="PTHR43031">
    <property type="entry name" value="FAD-DEPENDENT OXIDOREDUCTASE"/>
    <property type="match status" value="1"/>
</dbReference>
<dbReference type="InterPro" id="IPR036873">
    <property type="entry name" value="Rhodanese-like_dom_sf"/>
</dbReference>
<dbReference type="EMBL" id="FMUX01000020">
    <property type="protein sequence ID" value="SCY75587.1"/>
    <property type="molecule type" value="Genomic_DNA"/>
</dbReference>
<keyword evidence="3" id="KW-1185">Reference proteome</keyword>
<dbReference type="InterPro" id="IPR001763">
    <property type="entry name" value="Rhodanese-like_dom"/>
</dbReference>
<proteinExistence type="predicted"/>
<dbReference type="AlphaFoldDB" id="A0A1G5IHZ0"/>
<gene>
    <name evidence="2" type="ORF">SAMN05216233_12022</name>
</gene>
<dbReference type="STRING" id="419481.SAMN05216233_12022"/>
<sequence>MESSQGWILLDVRQKAEYDGGHLDGSIHIPLSQIMNRAGELDREKRLLVYCRCGNRSRLASRILAAKGFAEVWNVEGGILAW</sequence>
<organism evidence="2 3">
    <name type="scientific">Desulfoluna spongiiphila</name>
    <dbReference type="NCBI Taxonomy" id="419481"/>
    <lineage>
        <taxon>Bacteria</taxon>
        <taxon>Pseudomonadati</taxon>
        <taxon>Thermodesulfobacteriota</taxon>
        <taxon>Desulfobacteria</taxon>
        <taxon>Desulfobacterales</taxon>
        <taxon>Desulfolunaceae</taxon>
        <taxon>Desulfoluna</taxon>
    </lineage>
</organism>
<evidence type="ECO:0000313" key="2">
    <source>
        <dbReference type="EMBL" id="SCY75587.1"/>
    </source>
</evidence>
<dbReference type="PROSITE" id="PS50206">
    <property type="entry name" value="RHODANESE_3"/>
    <property type="match status" value="1"/>
</dbReference>
<keyword evidence="2" id="KW-0808">Transferase</keyword>
<dbReference type="GO" id="GO:0016740">
    <property type="term" value="F:transferase activity"/>
    <property type="evidence" value="ECO:0007669"/>
    <property type="project" value="UniProtKB-KW"/>
</dbReference>
<dbReference type="Pfam" id="PF00581">
    <property type="entry name" value="Rhodanese"/>
    <property type="match status" value="1"/>
</dbReference>
<accession>A0A1G5IHZ0</accession>
<evidence type="ECO:0000313" key="3">
    <source>
        <dbReference type="Proteomes" id="UP000198870"/>
    </source>
</evidence>
<feature type="domain" description="Rhodanese" evidence="1">
    <location>
        <begin position="3"/>
        <end position="82"/>
    </location>
</feature>
<reference evidence="2 3" key="1">
    <citation type="submission" date="2016-10" db="EMBL/GenBank/DDBJ databases">
        <authorList>
            <person name="de Groot N.N."/>
        </authorList>
    </citation>
    <scope>NUCLEOTIDE SEQUENCE [LARGE SCALE GENOMIC DNA]</scope>
    <source>
        <strain evidence="2 3">AA1</strain>
    </source>
</reference>
<dbReference type="SMART" id="SM00450">
    <property type="entry name" value="RHOD"/>
    <property type="match status" value="1"/>
</dbReference>
<name>A0A1G5IHZ0_9BACT</name>
<dbReference type="RefSeq" id="WP_175469984.1">
    <property type="nucleotide sequence ID" value="NZ_FMUX01000020.1"/>
</dbReference>
<dbReference type="Proteomes" id="UP000198870">
    <property type="component" value="Unassembled WGS sequence"/>
</dbReference>
<dbReference type="SUPFAM" id="SSF52821">
    <property type="entry name" value="Rhodanese/Cell cycle control phosphatase"/>
    <property type="match status" value="1"/>
</dbReference>
<dbReference type="CDD" id="cd00158">
    <property type="entry name" value="RHOD"/>
    <property type="match status" value="1"/>
</dbReference>
<dbReference type="PANTHER" id="PTHR43031:SF1">
    <property type="entry name" value="PYRIDINE NUCLEOTIDE-DISULPHIDE OXIDOREDUCTASE"/>
    <property type="match status" value="1"/>
</dbReference>
<dbReference type="Gene3D" id="3.40.250.10">
    <property type="entry name" value="Rhodanese-like domain"/>
    <property type="match status" value="1"/>
</dbReference>
<protein>
    <submittedName>
        <fullName evidence="2">Rhodanese-related sulfurtransferase</fullName>
    </submittedName>
</protein>
<dbReference type="InterPro" id="IPR050229">
    <property type="entry name" value="GlpE_sulfurtransferase"/>
</dbReference>
<evidence type="ECO:0000259" key="1">
    <source>
        <dbReference type="PROSITE" id="PS50206"/>
    </source>
</evidence>